<dbReference type="EMBL" id="VJNE01000001">
    <property type="protein sequence ID" value="MZG27262.1"/>
    <property type="molecule type" value="Genomic_DNA"/>
</dbReference>
<evidence type="ECO:0000313" key="2">
    <source>
        <dbReference type="Proteomes" id="UP000472380"/>
    </source>
</evidence>
<gene>
    <name evidence="1" type="ORF">FM068_01430</name>
</gene>
<comment type="caution">
    <text evidence="1">The sequence shown here is derived from an EMBL/GenBank/DDBJ whole genome shotgun (WGS) entry which is preliminary data.</text>
</comment>
<dbReference type="RefSeq" id="WP_161127264.1">
    <property type="nucleotide sequence ID" value="NZ_CBCTOK010000006.1"/>
</dbReference>
<name>A0A6L8Q1X7_9ACTN</name>
<protein>
    <submittedName>
        <fullName evidence="1">Uncharacterized protein</fullName>
    </submittedName>
</protein>
<organism evidence="1 2">
    <name type="scientific">Adlercreutzia equolifaciens</name>
    <dbReference type="NCBI Taxonomy" id="446660"/>
    <lineage>
        <taxon>Bacteria</taxon>
        <taxon>Bacillati</taxon>
        <taxon>Actinomycetota</taxon>
        <taxon>Coriobacteriia</taxon>
        <taxon>Eggerthellales</taxon>
        <taxon>Eggerthellaceae</taxon>
        <taxon>Adlercreutzia</taxon>
    </lineage>
</organism>
<reference evidence="1 2" key="1">
    <citation type="submission" date="2019-07" db="EMBL/GenBank/DDBJ databases">
        <title>Draft genome sequence of Adlercreutzia equolifaciens IPLA 37004, a human intestinal strain that does not produces equol from daidzein.</title>
        <authorList>
            <person name="Vazquez L."/>
            <person name="Florez A.B."/>
            <person name="Mayo B."/>
        </authorList>
    </citation>
    <scope>NUCLEOTIDE SEQUENCE [LARGE SCALE GENOMIC DNA]</scope>
    <source>
        <strain evidence="1 2">IPLA 37004</strain>
    </source>
</reference>
<proteinExistence type="predicted"/>
<dbReference type="Proteomes" id="UP000472380">
    <property type="component" value="Unassembled WGS sequence"/>
</dbReference>
<evidence type="ECO:0000313" key="1">
    <source>
        <dbReference type="EMBL" id="MZG27262.1"/>
    </source>
</evidence>
<sequence>MSEEDSIQKLETTPVTELNFGNARLRRTVKRAGFDTLPPLLELSEKDIDALFDWGDADEIIKLQEKIS</sequence>
<dbReference type="AlphaFoldDB" id="A0A6L8Q1X7"/>
<accession>A0A6L8Q1X7</accession>